<evidence type="ECO:0000313" key="3">
    <source>
        <dbReference type="Proteomes" id="UP001596442"/>
    </source>
</evidence>
<reference evidence="2 3" key="1">
    <citation type="journal article" date="2019" name="Int. J. Syst. Evol. Microbiol.">
        <title>The Global Catalogue of Microorganisms (GCM) 10K type strain sequencing project: providing services to taxonomists for standard genome sequencing and annotation.</title>
        <authorList>
            <consortium name="The Broad Institute Genomics Platform"/>
            <consortium name="The Broad Institute Genome Sequencing Center for Infectious Disease"/>
            <person name="Wu L."/>
            <person name="Ma J."/>
        </authorList>
    </citation>
    <scope>NUCLEOTIDE SEQUENCE [LARGE SCALE GENOMIC DNA]</scope>
    <source>
        <strain evidence="2 3">CGMCC 1.3239</strain>
    </source>
</reference>
<name>A0ABD5SC45_9EURY</name>
<dbReference type="RefSeq" id="WP_379783029.1">
    <property type="nucleotide sequence ID" value="NZ_JBHSWW010000279.1"/>
</dbReference>
<accession>A0ABD5SC45</accession>
<gene>
    <name evidence="2" type="ORF">ACFQEU_13625</name>
</gene>
<dbReference type="Gene3D" id="3.40.50.1010">
    <property type="entry name" value="5'-nuclease"/>
    <property type="match status" value="1"/>
</dbReference>
<protein>
    <submittedName>
        <fullName evidence="2">PIN domain-containing protein</fullName>
    </submittedName>
</protein>
<dbReference type="Pfam" id="PF01850">
    <property type="entry name" value="PIN"/>
    <property type="match status" value="1"/>
</dbReference>
<evidence type="ECO:0000313" key="2">
    <source>
        <dbReference type="EMBL" id="MFC6754492.1"/>
    </source>
</evidence>
<feature type="domain" description="PIN" evidence="1">
    <location>
        <begin position="3"/>
        <end position="116"/>
    </location>
</feature>
<dbReference type="InterPro" id="IPR002716">
    <property type="entry name" value="PIN_dom"/>
</dbReference>
<organism evidence="2 3">
    <name type="scientific">Halorubrum tibetense</name>
    <dbReference type="NCBI Taxonomy" id="175631"/>
    <lineage>
        <taxon>Archaea</taxon>
        <taxon>Methanobacteriati</taxon>
        <taxon>Methanobacteriota</taxon>
        <taxon>Stenosarchaea group</taxon>
        <taxon>Halobacteria</taxon>
        <taxon>Halobacteriales</taxon>
        <taxon>Haloferacaceae</taxon>
        <taxon>Halorubrum</taxon>
    </lineage>
</organism>
<dbReference type="InterPro" id="IPR029060">
    <property type="entry name" value="PIN-like_dom_sf"/>
</dbReference>
<sequence>MTVYVETDFLLALAKDTDWLQSSAEDVLVEYNVETSPFSYLELLLARERHEFDYVPLVANLLELVPVQNEEEKQIVLKAVNYYDEGMTPFDAFHAATAETRGMGVLSSEKDYEEIEVERVPLEPTHEE</sequence>
<dbReference type="SUPFAM" id="SSF88723">
    <property type="entry name" value="PIN domain-like"/>
    <property type="match status" value="1"/>
</dbReference>
<keyword evidence="3" id="KW-1185">Reference proteome</keyword>
<proteinExistence type="predicted"/>
<comment type="caution">
    <text evidence="2">The sequence shown here is derived from an EMBL/GenBank/DDBJ whole genome shotgun (WGS) entry which is preliminary data.</text>
</comment>
<evidence type="ECO:0000259" key="1">
    <source>
        <dbReference type="Pfam" id="PF01850"/>
    </source>
</evidence>
<dbReference type="Proteomes" id="UP001596442">
    <property type="component" value="Unassembled WGS sequence"/>
</dbReference>
<dbReference type="EMBL" id="JBHSWW010000279">
    <property type="protein sequence ID" value="MFC6754492.1"/>
    <property type="molecule type" value="Genomic_DNA"/>
</dbReference>
<dbReference type="AlphaFoldDB" id="A0ABD5SC45"/>